<keyword evidence="3" id="KW-1185">Reference proteome</keyword>
<organism evidence="2 3">
    <name type="scientific">Gossypium raimondii</name>
    <name type="common">Peruvian cotton</name>
    <name type="synonym">Gossypium klotzschianum subsp. raimondii</name>
    <dbReference type="NCBI Taxonomy" id="29730"/>
    <lineage>
        <taxon>Eukaryota</taxon>
        <taxon>Viridiplantae</taxon>
        <taxon>Streptophyta</taxon>
        <taxon>Embryophyta</taxon>
        <taxon>Tracheophyta</taxon>
        <taxon>Spermatophyta</taxon>
        <taxon>Magnoliopsida</taxon>
        <taxon>eudicotyledons</taxon>
        <taxon>Gunneridae</taxon>
        <taxon>Pentapetalae</taxon>
        <taxon>rosids</taxon>
        <taxon>malvids</taxon>
        <taxon>Malvales</taxon>
        <taxon>Malvaceae</taxon>
        <taxon>Malvoideae</taxon>
        <taxon>Gossypium</taxon>
    </lineage>
</organism>
<evidence type="ECO:0000313" key="3">
    <source>
        <dbReference type="Proteomes" id="UP000032304"/>
    </source>
</evidence>
<dbReference type="AlphaFoldDB" id="A0A0D2V8H1"/>
<sequence>MLASITDIFQIEAKAVFEGLKLAWNKRFRQVELESDNILLIEILQWVLRR</sequence>
<dbReference type="InterPro" id="IPR002156">
    <property type="entry name" value="RNaseH_domain"/>
</dbReference>
<evidence type="ECO:0000259" key="1">
    <source>
        <dbReference type="Pfam" id="PF13456"/>
    </source>
</evidence>
<reference evidence="2 3" key="1">
    <citation type="journal article" date="2012" name="Nature">
        <title>Repeated polyploidization of Gossypium genomes and the evolution of spinnable cotton fibres.</title>
        <authorList>
            <person name="Paterson A.H."/>
            <person name="Wendel J.F."/>
            <person name="Gundlach H."/>
            <person name="Guo H."/>
            <person name="Jenkins J."/>
            <person name="Jin D."/>
            <person name="Llewellyn D."/>
            <person name="Showmaker K.C."/>
            <person name="Shu S."/>
            <person name="Udall J."/>
            <person name="Yoo M.J."/>
            <person name="Byers R."/>
            <person name="Chen W."/>
            <person name="Doron-Faigenboim A."/>
            <person name="Duke M.V."/>
            <person name="Gong L."/>
            <person name="Grimwood J."/>
            <person name="Grover C."/>
            <person name="Grupp K."/>
            <person name="Hu G."/>
            <person name="Lee T.H."/>
            <person name="Li J."/>
            <person name="Lin L."/>
            <person name="Liu T."/>
            <person name="Marler B.S."/>
            <person name="Page J.T."/>
            <person name="Roberts A.W."/>
            <person name="Romanel E."/>
            <person name="Sanders W.S."/>
            <person name="Szadkowski E."/>
            <person name="Tan X."/>
            <person name="Tang H."/>
            <person name="Xu C."/>
            <person name="Wang J."/>
            <person name="Wang Z."/>
            <person name="Zhang D."/>
            <person name="Zhang L."/>
            <person name="Ashrafi H."/>
            <person name="Bedon F."/>
            <person name="Bowers J.E."/>
            <person name="Brubaker C.L."/>
            <person name="Chee P.W."/>
            <person name="Das S."/>
            <person name="Gingle A.R."/>
            <person name="Haigler C.H."/>
            <person name="Harker D."/>
            <person name="Hoffmann L.V."/>
            <person name="Hovav R."/>
            <person name="Jones D.C."/>
            <person name="Lemke C."/>
            <person name="Mansoor S."/>
            <person name="ur Rahman M."/>
            <person name="Rainville L.N."/>
            <person name="Rambani A."/>
            <person name="Reddy U.K."/>
            <person name="Rong J.K."/>
            <person name="Saranga Y."/>
            <person name="Scheffler B.E."/>
            <person name="Scheffler J.A."/>
            <person name="Stelly D.M."/>
            <person name="Triplett B.A."/>
            <person name="Van Deynze A."/>
            <person name="Vaslin M.F."/>
            <person name="Waghmare V.N."/>
            <person name="Walford S.A."/>
            <person name="Wright R.J."/>
            <person name="Zaki E.A."/>
            <person name="Zhang T."/>
            <person name="Dennis E.S."/>
            <person name="Mayer K.F."/>
            <person name="Peterson D.G."/>
            <person name="Rokhsar D.S."/>
            <person name="Wang X."/>
            <person name="Schmutz J."/>
        </authorList>
    </citation>
    <scope>NUCLEOTIDE SEQUENCE [LARGE SCALE GENOMIC DNA]</scope>
</reference>
<dbReference type="GO" id="GO:0004523">
    <property type="term" value="F:RNA-DNA hybrid ribonuclease activity"/>
    <property type="evidence" value="ECO:0007669"/>
    <property type="project" value="InterPro"/>
</dbReference>
<dbReference type="EMBL" id="CM001752">
    <property type="protein sequence ID" value="KJB78414.1"/>
    <property type="molecule type" value="Genomic_DNA"/>
</dbReference>
<dbReference type="GO" id="GO:0003676">
    <property type="term" value="F:nucleic acid binding"/>
    <property type="evidence" value="ECO:0007669"/>
    <property type="project" value="InterPro"/>
</dbReference>
<evidence type="ECO:0000313" key="2">
    <source>
        <dbReference type="EMBL" id="KJB78414.1"/>
    </source>
</evidence>
<dbReference type="Pfam" id="PF13456">
    <property type="entry name" value="RVT_3"/>
    <property type="match status" value="1"/>
</dbReference>
<proteinExistence type="predicted"/>
<protein>
    <recommendedName>
        <fullName evidence="1">RNase H type-1 domain-containing protein</fullName>
    </recommendedName>
</protein>
<name>A0A0D2V8H1_GOSRA</name>
<accession>A0A0D2V8H1</accession>
<feature type="non-terminal residue" evidence="2">
    <location>
        <position position="50"/>
    </location>
</feature>
<gene>
    <name evidence="2" type="ORF">B456_013G039900</name>
</gene>
<feature type="domain" description="RNase H type-1" evidence="1">
    <location>
        <begin position="5"/>
        <end position="44"/>
    </location>
</feature>
<dbReference type="Proteomes" id="UP000032304">
    <property type="component" value="Chromosome 13"/>
</dbReference>